<dbReference type="InterPro" id="IPR029016">
    <property type="entry name" value="GAF-like_dom_sf"/>
</dbReference>
<dbReference type="SMART" id="SM00387">
    <property type="entry name" value="HATPase_c"/>
    <property type="match status" value="1"/>
</dbReference>
<protein>
    <recommendedName>
        <fullName evidence="2">histidine kinase</fullName>
        <ecNumber evidence="2">2.7.13.3</ecNumber>
    </recommendedName>
</protein>
<dbReference type="Proteomes" id="UP000199337">
    <property type="component" value="Unassembled WGS sequence"/>
</dbReference>
<name>A0A1I2R1I9_9FIRM</name>
<dbReference type="Gene3D" id="1.10.287.130">
    <property type="match status" value="1"/>
</dbReference>
<dbReference type="InterPro" id="IPR005467">
    <property type="entry name" value="His_kinase_dom"/>
</dbReference>
<evidence type="ECO:0000256" key="2">
    <source>
        <dbReference type="ARBA" id="ARBA00012438"/>
    </source>
</evidence>
<dbReference type="SMART" id="SM00388">
    <property type="entry name" value="HisKA"/>
    <property type="match status" value="1"/>
</dbReference>
<dbReference type="PROSITE" id="PS50109">
    <property type="entry name" value="HIS_KIN"/>
    <property type="match status" value="1"/>
</dbReference>
<dbReference type="PANTHER" id="PTHR43065:SF42">
    <property type="entry name" value="TWO-COMPONENT SENSOR PPRA"/>
    <property type="match status" value="1"/>
</dbReference>
<dbReference type="PRINTS" id="PR00344">
    <property type="entry name" value="BCTRLSENSOR"/>
</dbReference>
<keyword evidence="3" id="KW-0597">Phosphoprotein</keyword>
<dbReference type="InterPro" id="IPR003661">
    <property type="entry name" value="HisK_dim/P_dom"/>
</dbReference>
<keyword evidence="4 7" id="KW-0808">Transferase</keyword>
<dbReference type="CDD" id="cd00082">
    <property type="entry name" value="HisKA"/>
    <property type="match status" value="1"/>
</dbReference>
<dbReference type="InterPro" id="IPR004358">
    <property type="entry name" value="Sig_transdc_His_kin-like_C"/>
</dbReference>
<evidence type="ECO:0000256" key="4">
    <source>
        <dbReference type="ARBA" id="ARBA00022777"/>
    </source>
</evidence>
<dbReference type="STRING" id="341036.SAMN05660649_01346"/>
<keyword evidence="8" id="KW-1185">Reference proteome</keyword>
<evidence type="ECO:0000256" key="5">
    <source>
        <dbReference type="ARBA" id="ARBA00023012"/>
    </source>
</evidence>
<dbReference type="RefSeq" id="WP_174549933.1">
    <property type="nucleotide sequence ID" value="NZ_FOOX01000004.1"/>
</dbReference>
<dbReference type="Gene3D" id="3.30.450.40">
    <property type="match status" value="1"/>
</dbReference>
<evidence type="ECO:0000256" key="1">
    <source>
        <dbReference type="ARBA" id="ARBA00000085"/>
    </source>
</evidence>
<dbReference type="SUPFAM" id="SSF55781">
    <property type="entry name" value="GAF domain-like"/>
    <property type="match status" value="1"/>
</dbReference>
<gene>
    <name evidence="7" type="ORF">SAMN05660649_01346</name>
</gene>
<dbReference type="InterPro" id="IPR003018">
    <property type="entry name" value="GAF"/>
</dbReference>
<dbReference type="EMBL" id="FOOX01000004">
    <property type="protein sequence ID" value="SFG34368.1"/>
    <property type="molecule type" value="Genomic_DNA"/>
</dbReference>
<organism evidence="7 8">
    <name type="scientific">Desulfotruncus arcticus DSM 17038</name>
    <dbReference type="NCBI Taxonomy" id="1121424"/>
    <lineage>
        <taxon>Bacteria</taxon>
        <taxon>Bacillati</taxon>
        <taxon>Bacillota</taxon>
        <taxon>Clostridia</taxon>
        <taxon>Eubacteriales</taxon>
        <taxon>Desulfallaceae</taxon>
        <taxon>Desulfotruncus</taxon>
    </lineage>
</organism>
<dbReference type="InterPro" id="IPR036890">
    <property type="entry name" value="HATPase_C_sf"/>
</dbReference>
<feature type="domain" description="Histidine kinase" evidence="6">
    <location>
        <begin position="330"/>
        <end position="546"/>
    </location>
</feature>
<dbReference type="InterPro" id="IPR003594">
    <property type="entry name" value="HATPase_dom"/>
</dbReference>
<dbReference type="GO" id="GO:0000155">
    <property type="term" value="F:phosphorelay sensor kinase activity"/>
    <property type="evidence" value="ECO:0007669"/>
    <property type="project" value="InterPro"/>
</dbReference>
<dbReference type="EC" id="2.7.13.3" evidence="2"/>
<dbReference type="Pfam" id="PF02518">
    <property type="entry name" value="HATPase_c"/>
    <property type="match status" value="1"/>
</dbReference>
<dbReference type="Gene3D" id="3.30.565.10">
    <property type="entry name" value="Histidine kinase-like ATPase, C-terminal domain"/>
    <property type="match status" value="1"/>
</dbReference>
<evidence type="ECO:0000259" key="6">
    <source>
        <dbReference type="PROSITE" id="PS50109"/>
    </source>
</evidence>
<dbReference type="Pfam" id="PF13492">
    <property type="entry name" value="GAF_3"/>
    <property type="match status" value="1"/>
</dbReference>
<dbReference type="PANTHER" id="PTHR43065">
    <property type="entry name" value="SENSOR HISTIDINE KINASE"/>
    <property type="match status" value="1"/>
</dbReference>
<dbReference type="Gene3D" id="3.30.450.20">
    <property type="entry name" value="PAS domain"/>
    <property type="match status" value="1"/>
</dbReference>
<comment type="catalytic activity">
    <reaction evidence="1">
        <text>ATP + protein L-histidine = ADP + protein N-phospho-L-histidine.</text>
        <dbReference type="EC" id="2.7.13.3"/>
    </reaction>
</comment>
<dbReference type="SUPFAM" id="SSF47384">
    <property type="entry name" value="Homodimeric domain of signal transducing histidine kinase"/>
    <property type="match status" value="1"/>
</dbReference>
<sequence length="559" mass="62687">MKNQQLINEKRRIIENLTGINSSKISYYTEVKKQNNRLEIIHQIIKDINIDMSLGDIIERVYKKLPSVIHCEFLGLALMQEDDLVMTAMIPDCDCTGKPVPFKSLLWNVVRERKSGFYSLDGGQAVLQECPPVKILNLASLALDPLIVKSNVIGVLMIGSSRENAYLEDEMNFTRQLADQLGICIENARLYEQVLKSKSEWEETFRALTDPILLIDKNYNILRCNNQTVELPDRPGQVSPKSKCYTYAWGRTEKCEYCLMDEVMITKAPAYRRMQMELGKTYDVHYYPVLKDGQVESVIQHIKNVTEKIKMEAQLMESGKLAAIGEMAAGVAHELNSPMTVIIGNSQMILRDGENNESNTELLKDVYNCGLRCKKIIQNLLTFSRQDQRPMSRTSLNDVVDRVLSLIQYQINRNNVEINVELDPDLPKVLANEHQLDQVLINFLLNARDALENSTGNKKIIISTQIRKSDQTTYAIASVADNGEGIPQENITKIFNPFFTTKAATRGTGLGLSVSLGIAEAHGGTIEVENNPEGGSKFSLVIPVNTENFGAGGEAFAQS</sequence>
<keyword evidence="4 7" id="KW-0418">Kinase</keyword>
<keyword evidence="5" id="KW-0902">Two-component regulatory system</keyword>
<dbReference type="AlphaFoldDB" id="A0A1I2R1I9"/>
<reference evidence="8" key="1">
    <citation type="submission" date="2016-10" db="EMBL/GenBank/DDBJ databases">
        <authorList>
            <person name="Varghese N."/>
            <person name="Submissions S."/>
        </authorList>
    </citation>
    <scope>NUCLEOTIDE SEQUENCE [LARGE SCALE GENOMIC DNA]</scope>
    <source>
        <strain evidence="8">DSM 17038</strain>
    </source>
</reference>
<evidence type="ECO:0000256" key="3">
    <source>
        <dbReference type="ARBA" id="ARBA00022553"/>
    </source>
</evidence>
<dbReference type="Pfam" id="PF00512">
    <property type="entry name" value="HisKA"/>
    <property type="match status" value="1"/>
</dbReference>
<evidence type="ECO:0000313" key="7">
    <source>
        <dbReference type="EMBL" id="SFG34368.1"/>
    </source>
</evidence>
<dbReference type="InterPro" id="IPR036097">
    <property type="entry name" value="HisK_dim/P_sf"/>
</dbReference>
<accession>A0A1I2R1I9</accession>
<dbReference type="SMART" id="SM00065">
    <property type="entry name" value="GAF"/>
    <property type="match status" value="1"/>
</dbReference>
<dbReference type="SUPFAM" id="SSF55874">
    <property type="entry name" value="ATPase domain of HSP90 chaperone/DNA topoisomerase II/histidine kinase"/>
    <property type="match status" value="1"/>
</dbReference>
<proteinExistence type="predicted"/>
<evidence type="ECO:0000313" key="8">
    <source>
        <dbReference type="Proteomes" id="UP000199337"/>
    </source>
</evidence>